<proteinExistence type="predicted"/>
<protein>
    <submittedName>
        <fullName evidence="1">Sialate O-acetylesterase</fullName>
    </submittedName>
</protein>
<dbReference type="SUPFAM" id="SSF52266">
    <property type="entry name" value="SGNH hydrolase"/>
    <property type="match status" value="1"/>
</dbReference>
<dbReference type="AlphaFoldDB" id="A0A1M4UAW8"/>
<evidence type="ECO:0000313" key="1">
    <source>
        <dbReference type="EMBL" id="SHE53879.1"/>
    </source>
</evidence>
<dbReference type="PANTHER" id="PTHR22901">
    <property type="entry name" value="SIALATE O-ACETYLESTERASE"/>
    <property type="match status" value="1"/>
</dbReference>
<organism evidence="1 2">
    <name type="scientific">Arenibacter palladensis</name>
    <dbReference type="NCBI Taxonomy" id="237373"/>
    <lineage>
        <taxon>Bacteria</taxon>
        <taxon>Pseudomonadati</taxon>
        <taxon>Bacteroidota</taxon>
        <taxon>Flavobacteriia</taxon>
        <taxon>Flavobacteriales</taxon>
        <taxon>Flavobacteriaceae</taxon>
        <taxon>Arenibacter</taxon>
    </lineage>
</organism>
<dbReference type="Proteomes" id="UP000184406">
    <property type="component" value="Unassembled WGS sequence"/>
</dbReference>
<evidence type="ECO:0000313" key="2">
    <source>
        <dbReference type="Proteomes" id="UP000184406"/>
    </source>
</evidence>
<keyword evidence="2" id="KW-1185">Reference proteome</keyword>
<sequence length="512" mass="57747">MTKQPFILTLFIFLFFNTAIAYSQELKLANLFCDNMVLQRGTEVPVWGIAAPKERITVRFAGQKVSTKAGKDGKWMVALAPLEVSKTPREMAITGITEIVLSNVVVGEVWICSGQSNMQFSVNNVPETKALLASSENIRSFEVKRTVSFKEEDNVNGKWQDAPPSSAVAFGFAYFLEKSADIPIGIIHASWGSSSLEAWMPRDMAKEFPYFRDIMDDFDADTLTRNRINTAITSSEGWSNQEDIFMRRQPNILYNAMMKPLAPYACRGLVWYQGERNTRYYSGVPEVSGDNWFHRVIGMKEYGDVLQSWIRRYRREWNNDKMHFSVVMLPGYGKGTNNNPDIDPTSPSAMSWAWMRESQMKVLELPYTSVVNTIDLGDEKNVHPVDKLPIGIRLALAAEKYTLDKDVVAEGPIFKEVKPLNNTLVVYFKNAHGLKTVDGNAPVGFWISDGSMQWHKAEAKIVGETVMLSHGDIKDPKFVRYAFAGKPDVNLVNSADLPAYPFRTDNVIPIDE</sequence>
<dbReference type="InterPro" id="IPR036514">
    <property type="entry name" value="SGNH_hydro_sf"/>
</dbReference>
<dbReference type="GO" id="GO:0001681">
    <property type="term" value="F:sialate O-acetylesterase activity"/>
    <property type="evidence" value="ECO:0007669"/>
    <property type="project" value="InterPro"/>
</dbReference>
<dbReference type="RefSeq" id="WP_072860188.1">
    <property type="nucleotide sequence ID" value="NZ_FQUX01000001.1"/>
</dbReference>
<reference evidence="2" key="1">
    <citation type="submission" date="2016-11" db="EMBL/GenBank/DDBJ databases">
        <authorList>
            <person name="Varghese N."/>
            <person name="Submissions S."/>
        </authorList>
    </citation>
    <scope>NUCLEOTIDE SEQUENCE [LARGE SCALE GENOMIC DNA]</scope>
    <source>
        <strain evidence="2">DSM 17539</strain>
    </source>
</reference>
<name>A0A1M4UAW8_9FLAO</name>
<dbReference type="Gene3D" id="3.40.50.1110">
    <property type="entry name" value="SGNH hydrolase"/>
    <property type="match status" value="1"/>
</dbReference>
<gene>
    <name evidence="1" type="ORF">SAMN03080594_101555</name>
</gene>
<dbReference type="EMBL" id="FQUX01000001">
    <property type="protein sequence ID" value="SHE53879.1"/>
    <property type="molecule type" value="Genomic_DNA"/>
</dbReference>
<dbReference type="GO" id="GO:0005975">
    <property type="term" value="P:carbohydrate metabolic process"/>
    <property type="evidence" value="ECO:0007669"/>
    <property type="project" value="TreeGrafter"/>
</dbReference>
<dbReference type="InterPro" id="IPR039329">
    <property type="entry name" value="SIAE"/>
</dbReference>
<dbReference type="PANTHER" id="PTHR22901:SF0">
    <property type="entry name" value="SIALATE O-ACETYLESTERASE"/>
    <property type="match status" value="1"/>
</dbReference>
<accession>A0A1M4UAW8</accession>